<dbReference type="SUPFAM" id="SSF53474">
    <property type="entry name" value="alpha/beta-Hydrolases"/>
    <property type="match status" value="1"/>
</dbReference>
<reference evidence="3 4" key="1">
    <citation type="submission" date="2018-10" db="EMBL/GenBank/DDBJ databases">
        <title>Draft genome of Cortibacter populi DSM10536.</title>
        <authorList>
            <person name="Bernier A.-M."/>
            <person name="Bernard K."/>
        </authorList>
    </citation>
    <scope>NUCLEOTIDE SEQUENCE [LARGE SCALE GENOMIC DNA]</scope>
    <source>
        <strain evidence="3 4">DSM 105136</strain>
    </source>
</reference>
<dbReference type="InterPro" id="IPR029058">
    <property type="entry name" value="AB_hydrolase_fold"/>
</dbReference>
<accession>A0A3M6QTF6</accession>
<dbReference type="Proteomes" id="UP000278006">
    <property type="component" value="Unassembled WGS sequence"/>
</dbReference>
<comment type="caution">
    <text evidence="3">The sequence shown here is derived from an EMBL/GenBank/DDBJ whole genome shotgun (WGS) entry which is preliminary data.</text>
</comment>
<dbReference type="Gene3D" id="3.40.50.1820">
    <property type="entry name" value="alpha/beta hydrolase"/>
    <property type="match status" value="1"/>
</dbReference>
<dbReference type="InterPro" id="IPR000639">
    <property type="entry name" value="Epox_hydrolase-like"/>
</dbReference>
<organism evidence="3 4">
    <name type="scientific">Corticibacter populi</name>
    <dbReference type="NCBI Taxonomy" id="1550736"/>
    <lineage>
        <taxon>Bacteria</taxon>
        <taxon>Pseudomonadati</taxon>
        <taxon>Pseudomonadota</taxon>
        <taxon>Betaproteobacteria</taxon>
        <taxon>Burkholderiales</taxon>
        <taxon>Comamonadaceae</taxon>
        <taxon>Corticibacter</taxon>
    </lineage>
</organism>
<keyword evidence="4" id="KW-1185">Reference proteome</keyword>
<evidence type="ECO:0000259" key="2">
    <source>
        <dbReference type="Pfam" id="PF00561"/>
    </source>
</evidence>
<evidence type="ECO:0000313" key="3">
    <source>
        <dbReference type="EMBL" id="RMX06324.1"/>
    </source>
</evidence>
<protein>
    <submittedName>
        <fullName evidence="3">Alpha/beta hydrolase</fullName>
    </submittedName>
</protein>
<feature type="domain" description="AB hydrolase-1" evidence="2">
    <location>
        <begin position="31"/>
        <end position="304"/>
    </location>
</feature>
<proteinExistence type="predicted"/>
<dbReference type="Pfam" id="PF00561">
    <property type="entry name" value="Abhydrolase_1"/>
    <property type="match status" value="1"/>
</dbReference>
<dbReference type="AlphaFoldDB" id="A0A3M6QTF6"/>
<keyword evidence="1 3" id="KW-0378">Hydrolase</keyword>
<name>A0A3M6QTF6_9BURK</name>
<evidence type="ECO:0000256" key="1">
    <source>
        <dbReference type="ARBA" id="ARBA00022801"/>
    </source>
</evidence>
<dbReference type="PRINTS" id="PR00412">
    <property type="entry name" value="EPOXHYDRLASE"/>
</dbReference>
<dbReference type="InterPro" id="IPR000073">
    <property type="entry name" value="AB_hydrolase_1"/>
</dbReference>
<dbReference type="OrthoDB" id="2987348at2"/>
<evidence type="ECO:0000313" key="4">
    <source>
        <dbReference type="Proteomes" id="UP000278006"/>
    </source>
</evidence>
<dbReference type="PANTHER" id="PTHR43329">
    <property type="entry name" value="EPOXIDE HYDROLASE"/>
    <property type="match status" value="1"/>
</dbReference>
<dbReference type="RefSeq" id="WP_122227369.1">
    <property type="nucleotide sequence ID" value="NZ_RDQO01000002.1"/>
</dbReference>
<dbReference type="EMBL" id="RDQO01000002">
    <property type="protein sequence ID" value="RMX06324.1"/>
    <property type="molecule type" value="Genomic_DNA"/>
</dbReference>
<sequence length="325" mass="35906">MPPRYPDMPPAQTIHSNGVPFSVHVAGTGLPVILLHGFPELAYSWRHQIAPLVQAGCQVIVPDLRGYGHTGTHGALHDYRMANLALDVTGILDALGAARAVVVGHDFGGALAWTLARDHADRVLGIASLNTPYTRHTDTDLLETLRAHKGPGNYMVFFQQPGAAEELLGRDVYQTFSGMMRRPALSLQAFRQGPAHWQALPATILGQEPALWGEPFLDAQELAVYVDTYRVTGFTGGLNWYRNLRQNWLDGAGTDDRVRVPALMVSADRDFVLPPETTRGMEQYVPDLARHTIADCGHWTQHERADEVSSTLLGWLRQRQWLAPA</sequence>
<gene>
    <name evidence="3" type="ORF">D8I35_07185</name>
</gene>
<dbReference type="GO" id="GO:0016787">
    <property type="term" value="F:hydrolase activity"/>
    <property type="evidence" value="ECO:0007669"/>
    <property type="project" value="UniProtKB-KW"/>
</dbReference>